<dbReference type="EMBL" id="ML987189">
    <property type="protein sequence ID" value="KAF2256866.1"/>
    <property type="molecule type" value="Genomic_DNA"/>
</dbReference>
<accession>A0A6A6J2K5</accession>
<dbReference type="GeneID" id="54579740"/>
<gene>
    <name evidence="1" type="ORF">BU26DRAFT_499479</name>
</gene>
<dbReference type="AlphaFoldDB" id="A0A6A6J2K5"/>
<evidence type="ECO:0000313" key="1">
    <source>
        <dbReference type="EMBL" id="KAF2256866.1"/>
    </source>
</evidence>
<name>A0A6A6J2K5_9PLEO</name>
<dbReference type="RefSeq" id="XP_033691870.1">
    <property type="nucleotide sequence ID" value="XM_033826410.1"/>
</dbReference>
<keyword evidence="2" id="KW-1185">Reference proteome</keyword>
<organism evidence="1 2">
    <name type="scientific">Trematosphaeria pertusa</name>
    <dbReference type="NCBI Taxonomy" id="390896"/>
    <lineage>
        <taxon>Eukaryota</taxon>
        <taxon>Fungi</taxon>
        <taxon>Dikarya</taxon>
        <taxon>Ascomycota</taxon>
        <taxon>Pezizomycotina</taxon>
        <taxon>Dothideomycetes</taxon>
        <taxon>Pleosporomycetidae</taxon>
        <taxon>Pleosporales</taxon>
        <taxon>Massarineae</taxon>
        <taxon>Trematosphaeriaceae</taxon>
        <taxon>Trematosphaeria</taxon>
    </lineage>
</organism>
<reference evidence="1" key="1">
    <citation type="journal article" date="2020" name="Stud. Mycol.">
        <title>101 Dothideomycetes genomes: a test case for predicting lifestyles and emergence of pathogens.</title>
        <authorList>
            <person name="Haridas S."/>
            <person name="Albert R."/>
            <person name="Binder M."/>
            <person name="Bloem J."/>
            <person name="Labutti K."/>
            <person name="Salamov A."/>
            <person name="Andreopoulos B."/>
            <person name="Baker S."/>
            <person name="Barry K."/>
            <person name="Bills G."/>
            <person name="Bluhm B."/>
            <person name="Cannon C."/>
            <person name="Castanera R."/>
            <person name="Culley D."/>
            <person name="Daum C."/>
            <person name="Ezra D."/>
            <person name="Gonzalez J."/>
            <person name="Henrissat B."/>
            <person name="Kuo A."/>
            <person name="Liang C."/>
            <person name="Lipzen A."/>
            <person name="Lutzoni F."/>
            <person name="Magnuson J."/>
            <person name="Mondo S."/>
            <person name="Nolan M."/>
            <person name="Ohm R."/>
            <person name="Pangilinan J."/>
            <person name="Park H.-J."/>
            <person name="Ramirez L."/>
            <person name="Alfaro M."/>
            <person name="Sun H."/>
            <person name="Tritt A."/>
            <person name="Yoshinaga Y."/>
            <person name="Zwiers L.-H."/>
            <person name="Turgeon B."/>
            <person name="Goodwin S."/>
            <person name="Spatafora J."/>
            <person name="Crous P."/>
            <person name="Grigoriev I."/>
        </authorList>
    </citation>
    <scope>NUCLEOTIDE SEQUENCE</scope>
    <source>
        <strain evidence="1">CBS 122368</strain>
    </source>
</reference>
<evidence type="ECO:0000313" key="2">
    <source>
        <dbReference type="Proteomes" id="UP000800094"/>
    </source>
</evidence>
<proteinExistence type="predicted"/>
<sequence>MPLTVQRFLCRLGCSAFTPCLAYAQRLLRMATPSASHTECVPHATKQLARFFFAGVARNWEDIPVREHDMRAGASPRQSSAKRPNAYAEYAGSVSGSRGMAWIGEPLPNHDEMYDLAVFLRPGLQPTSSQAARTGVPYGVSSI</sequence>
<dbReference type="Proteomes" id="UP000800094">
    <property type="component" value="Unassembled WGS sequence"/>
</dbReference>
<protein>
    <submittedName>
        <fullName evidence="1">Uncharacterized protein</fullName>
    </submittedName>
</protein>